<reference evidence="2 3" key="1">
    <citation type="submission" date="2019-04" db="EMBL/GenBank/DDBJ databases">
        <title>Friends and foes A comparative genomics study of 23 Aspergillus species from section Flavi.</title>
        <authorList>
            <consortium name="DOE Joint Genome Institute"/>
            <person name="Kjaerbolling I."/>
            <person name="Vesth T."/>
            <person name="Frisvad J.C."/>
            <person name="Nybo J.L."/>
            <person name="Theobald S."/>
            <person name="Kildgaard S."/>
            <person name="Isbrandt T."/>
            <person name="Kuo A."/>
            <person name="Sato A."/>
            <person name="Lyhne E.K."/>
            <person name="Kogle M.E."/>
            <person name="Wiebenga A."/>
            <person name="Kun R.S."/>
            <person name="Lubbers R.J."/>
            <person name="Makela M.R."/>
            <person name="Barry K."/>
            <person name="Chovatia M."/>
            <person name="Clum A."/>
            <person name="Daum C."/>
            <person name="Haridas S."/>
            <person name="He G."/>
            <person name="LaButti K."/>
            <person name="Lipzen A."/>
            <person name="Mondo S."/>
            <person name="Riley R."/>
            <person name="Salamov A."/>
            <person name="Simmons B.A."/>
            <person name="Magnuson J.K."/>
            <person name="Henrissat B."/>
            <person name="Mortensen U.H."/>
            <person name="Larsen T.O."/>
            <person name="Devries R.P."/>
            <person name="Grigoriev I.V."/>
            <person name="Machida M."/>
            <person name="Baker S.E."/>
            <person name="Andersen M.R."/>
        </authorList>
    </citation>
    <scope>NUCLEOTIDE SEQUENCE [LARGE SCALE GENOMIC DNA]</scope>
    <source>
        <strain evidence="2 3">IBT 18842</strain>
    </source>
</reference>
<keyword evidence="2" id="KW-0808">Transferase</keyword>
<dbReference type="Gene3D" id="3.40.630.30">
    <property type="match status" value="1"/>
</dbReference>
<dbReference type="EMBL" id="ML742110">
    <property type="protein sequence ID" value="KAE8149872.1"/>
    <property type="molecule type" value="Genomic_DNA"/>
</dbReference>
<proteinExistence type="predicted"/>
<evidence type="ECO:0000259" key="1">
    <source>
        <dbReference type="PROSITE" id="PS51186"/>
    </source>
</evidence>
<organism evidence="2 3">
    <name type="scientific">Aspergillus avenaceus</name>
    <dbReference type="NCBI Taxonomy" id="36643"/>
    <lineage>
        <taxon>Eukaryota</taxon>
        <taxon>Fungi</taxon>
        <taxon>Dikarya</taxon>
        <taxon>Ascomycota</taxon>
        <taxon>Pezizomycotina</taxon>
        <taxon>Eurotiomycetes</taxon>
        <taxon>Eurotiomycetidae</taxon>
        <taxon>Eurotiales</taxon>
        <taxon>Aspergillaceae</taxon>
        <taxon>Aspergillus</taxon>
        <taxon>Aspergillus subgen. Circumdati</taxon>
    </lineage>
</organism>
<dbReference type="OrthoDB" id="61113at2759"/>
<dbReference type="GO" id="GO:0016747">
    <property type="term" value="F:acyltransferase activity, transferring groups other than amino-acyl groups"/>
    <property type="evidence" value="ECO:0007669"/>
    <property type="project" value="InterPro"/>
</dbReference>
<dbReference type="PANTHER" id="PTHR42791">
    <property type="entry name" value="GNAT FAMILY ACETYLTRANSFERASE"/>
    <property type="match status" value="1"/>
</dbReference>
<dbReference type="Pfam" id="PF13508">
    <property type="entry name" value="Acetyltransf_7"/>
    <property type="match status" value="1"/>
</dbReference>
<dbReference type="InterPro" id="IPR000182">
    <property type="entry name" value="GNAT_dom"/>
</dbReference>
<evidence type="ECO:0000313" key="2">
    <source>
        <dbReference type="EMBL" id="KAE8149872.1"/>
    </source>
</evidence>
<evidence type="ECO:0000313" key="3">
    <source>
        <dbReference type="Proteomes" id="UP000325780"/>
    </source>
</evidence>
<protein>
    <submittedName>
        <fullName evidence="2">Acyl-CoA N-acyltransferase</fullName>
    </submittedName>
</protein>
<gene>
    <name evidence="2" type="ORF">BDV25DRAFT_120386</name>
</gene>
<keyword evidence="2" id="KW-0012">Acyltransferase</keyword>
<dbReference type="PANTHER" id="PTHR42791:SF2">
    <property type="entry name" value="N-ACETYLTRANSFERASE DOMAIN-CONTAINING PROTEIN"/>
    <property type="match status" value="1"/>
</dbReference>
<dbReference type="PROSITE" id="PS51186">
    <property type="entry name" value="GNAT"/>
    <property type="match status" value="1"/>
</dbReference>
<dbReference type="InterPro" id="IPR052523">
    <property type="entry name" value="Trichothecene_AcTrans"/>
</dbReference>
<accession>A0A5N6TU30</accession>
<feature type="domain" description="N-acetyltransferase" evidence="1">
    <location>
        <begin position="88"/>
        <end position="230"/>
    </location>
</feature>
<dbReference type="Proteomes" id="UP000325780">
    <property type="component" value="Unassembled WGS sequence"/>
</dbReference>
<keyword evidence="3" id="KW-1185">Reference proteome</keyword>
<name>A0A5N6TU30_ASPAV</name>
<dbReference type="SUPFAM" id="SSF55729">
    <property type="entry name" value="Acyl-CoA N-acyltransferases (Nat)"/>
    <property type="match status" value="1"/>
</dbReference>
<sequence length="233" mass="26580">MTSWRVEPCSAADGDALAYNNISAFWEDPTWVLSWPGISLEYLIEQSKKRQPRNLLRDRETHRHQKVVDPVTGTVVGYARWILPSEHVTLDDGSPMWPEAQIPDVSDEERQRYSEMAESAWWKPREDLDALDEKTDIVKKRLLAERPYIRLDYLAVHPDNKGKGIGSALAASGIRYAEKVGIPLFVLAFKAGRGVYERLGFKEVDRVIQDDSQYGGLGEYGAYFMIYDIVEQA</sequence>
<dbReference type="InterPro" id="IPR016181">
    <property type="entry name" value="Acyl_CoA_acyltransferase"/>
</dbReference>
<dbReference type="AlphaFoldDB" id="A0A5N6TU30"/>
<dbReference type="CDD" id="cd04301">
    <property type="entry name" value="NAT_SF"/>
    <property type="match status" value="1"/>
</dbReference>